<name>A0A0K0DFH9_ANGCA</name>
<sequence length="77" mass="9072">MVETTHNGTKRVNAVYRFVIDDQLRDVVGQNVMQLVVGQLLLPLLLQHFDEMKRMNVIDRYVIDDLQRDYVGRVRLT</sequence>
<accession>A0A0K0DFH9</accession>
<protein>
    <submittedName>
        <fullName evidence="2">PHB domain-containing protein</fullName>
    </submittedName>
</protein>
<organism evidence="1 2">
    <name type="scientific">Angiostrongylus cantonensis</name>
    <name type="common">Rat lungworm</name>
    <dbReference type="NCBI Taxonomy" id="6313"/>
    <lineage>
        <taxon>Eukaryota</taxon>
        <taxon>Metazoa</taxon>
        <taxon>Ecdysozoa</taxon>
        <taxon>Nematoda</taxon>
        <taxon>Chromadorea</taxon>
        <taxon>Rhabditida</taxon>
        <taxon>Rhabditina</taxon>
        <taxon>Rhabditomorpha</taxon>
        <taxon>Strongyloidea</taxon>
        <taxon>Metastrongylidae</taxon>
        <taxon>Angiostrongylus</taxon>
    </lineage>
</organism>
<keyword evidence="1" id="KW-1185">Reference proteome</keyword>
<proteinExistence type="predicted"/>
<evidence type="ECO:0000313" key="2">
    <source>
        <dbReference type="WBParaSite" id="ACAC_0000972401-mRNA-1"/>
    </source>
</evidence>
<dbReference type="AlphaFoldDB" id="A0A0K0DFH9"/>
<dbReference type="WBParaSite" id="ACAC_0000972401-mRNA-1">
    <property type="protein sequence ID" value="ACAC_0000972401-mRNA-1"/>
    <property type="gene ID" value="ACAC_0000972401"/>
</dbReference>
<dbReference type="Proteomes" id="UP000035642">
    <property type="component" value="Unassembled WGS sequence"/>
</dbReference>
<reference evidence="2" key="2">
    <citation type="submission" date="2017-02" db="UniProtKB">
        <authorList>
            <consortium name="WormBaseParasite"/>
        </authorList>
    </citation>
    <scope>IDENTIFICATION</scope>
</reference>
<evidence type="ECO:0000313" key="1">
    <source>
        <dbReference type="Proteomes" id="UP000035642"/>
    </source>
</evidence>
<reference evidence="1" key="1">
    <citation type="submission" date="2012-09" db="EMBL/GenBank/DDBJ databases">
        <authorList>
            <person name="Martin A.A."/>
        </authorList>
    </citation>
    <scope>NUCLEOTIDE SEQUENCE</scope>
</reference>